<dbReference type="OrthoDB" id="9783707at2"/>
<feature type="transmembrane region" description="Helical" evidence="11">
    <location>
        <begin position="115"/>
        <end position="133"/>
    </location>
</feature>
<reference evidence="13 14" key="1">
    <citation type="submission" date="2018-06" db="EMBL/GenBank/DDBJ databases">
        <authorList>
            <consortium name="Pathogen Informatics"/>
            <person name="Doyle S."/>
        </authorList>
    </citation>
    <scope>NUCLEOTIDE SEQUENCE [LARGE SCALE GENOMIC DNA]</scope>
    <source>
        <strain evidence="13 14">NCTC12722</strain>
    </source>
</reference>
<name>A0A380WB21_AFIFE</name>
<feature type="domain" description="EamA" evidence="12">
    <location>
        <begin position="142"/>
        <end position="271"/>
    </location>
</feature>
<feature type="domain" description="EamA" evidence="12">
    <location>
        <begin position="6"/>
        <end position="131"/>
    </location>
</feature>
<dbReference type="Proteomes" id="UP000254343">
    <property type="component" value="Unassembled WGS sequence"/>
</dbReference>
<feature type="transmembrane region" description="Helical" evidence="11">
    <location>
        <begin position="35"/>
        <end position="52"/>
    </location>
</feature>
<evidence type="ECO:0000256" key="1">
    <source>
        <dbReference type="ARBA" id="ARBA00004651"/>
    </source>
</evidence>
<evidence type="ECO:0000256" key="11">
    <source>
        <dbReference type="SAM" id="Phobius"/>
    </source>
</evidence>
<feature type="transmembrane region" description="Helical" evidence="11">
    <location>
        <begin position="169"/>
        <end position="189"/>
    </location>
</feature>
<proteinExistence type="predicted"/>
<evidence type="ECO:0000256" key="5">
    <source>
        <dbReference type="ARBA" id="ARBA00022556"/>
    </source>
</evidence>
<feature type="transmembrane region" description="Helical" evidence="11">
    <location>
        <begin position="201"/>
        <end position="223"/>
    </location>
</feature>
<dbReference type="GO" id="GO:0009103">
    <property type="term" value="P:lipopolysaccharide biosynthetic process"/>
    <property type="evidence" value="ECO:0007669"/>
    <property type="project" value="UniProtKB-KW"/>
</dbReference>
<dbReference type="EMBL" id="UIGB01000001">
    <property type="protein sequence ID" value="SUU86178.1"/>
    <property type="molecule type" value="Genomic_DNA"/>
</dbReference>
<keyword evidence="4" id="KW-0997">Cell inner membrane</keyword>
<dbReference type="Gene3D" id="1.10.3730.20">
    <property type="match status" value="1"/>
</dbReference>
<evidence type="ECO:0000259" key="12">
    <source>
        <dbReference type="Pfam" id="PF00892"/>
    </source>
</evidence>
<evidence type="ECO:0000256" key="3">
    <source>
        <dbReference type="ARBA" id="ARBA00022516"/>
    </source>
</evidence>
<sequence length="276" mass="28849">MPTHVLLLVLFSALMHASWNAIVKSGENKLEEAGLVAGAAAVMAACVLPFAGTPAPASWPWFIASAAIHQIYFVLVAAAYRAGDMGHTYPLMRGTAPLIVALGSAQLLGETLTPASWAGIGLICGGILLLAIHRHANHRATMIAVANAMVIALYTVIDGTGVRLSGNSVAYVLWLNLLSGVPLFMLVWLRDRRKVWSMMRTNGLTATIGGGCKLGAYGLALWAMTQAPVAAIAALRESSVLFGVAISTLILRENSGMRRIITAALIAAGAAALKLA</sequence>
<evidence type="ECO:0000256" key="9">
    <source>
        <dbReference type="ARBA" id="ARBA00023098"/>
    </source>
</evidence>
<feature type="transmembrane region" description="Helical" evidence="11">
    <location>
        <begin position="58"/>
        <end position="79"/>
    </location>
</feature>
<keyword evidence="7" id="KW-0448">Lipopolysaccharide biosynthesis</keyword>
<keyword evidence="6 11" id="KW-0812">Transmembrane</keyword>
<keyword evidence="2" id="KW-1003">Cell membrane</keyword>
<dbReference type="GO" id="GO:0022857">
    <property type="term" value="F:transmembrane transporter activity"/>
    <property type="evidence" value="ECO:0007669"/>
    <property type="project" value="InterPro"/>
</dbReference>
<feature type="transmembrane region" description="Helical" evidence="11">
    <location>
        <begin position="229"/>
        <end position="251"/>
    </location>
</feature>
<evidence type="ECO:0000256" key="8">
    <source>
        <dbReference type="ARBA" id="ARBA00022989"/>
    </source>
</evidence>
<evidence type="ECO:0000256" key="6">
    <source>
        <dbReference type="ARBA" id="ARBA00022692"/>
    </source>
</evidence>
<accession>A0A380WB21</accession>
<dbReference type="PANTHER" id="PTHR30561:SF9">
    <property type="entry name" value="4-AMINO-4-DEOXY-L-ARABINOSE-PHOSPHOUNDECAPRENOL FLIPPASE SUBUNIT ARNF-RELATED"/>
    <property type="match status" value="1"/>
</dbReference>
<feature type="transmembrane region" description="Helical" evidence="11">
    <location>
        <begin position="140"/>
        <end position="157"/>
    </location>
</feature>
<keyword evidence="3" id="KW-0444">Lipid biosynthesis</keyword>
<dbReference type="SUPFAM" id="SSF103481">
    <property type="entry name" value="Multidrug resistance efflux transporter EmrE"/>
    <property type="match status" value="2"/>
</dbReference>
<keyword evidence="5" id="KW-0441">Lipid A biosynthesis</keyword>
<dbReference type="InterPro" id="IPR037185">
    <property type="entry name" value="EmrE-like"/>
</dbReference>
<evidence type="ECO:0000313" key="13">
    <source>
        <dbReference type="EMBL" id="SUU86178.1"/>
    </source>
</evidence>
<dbReference type="AlphaFoldDB" id="A0A380WB21"/>
<dbReference type="PANTHER" id="PTHR30561">
    <property type="entry name" value="SMR FAMILY PROTON-DEPENDENT DRUG EFFLUX TRANSPORTER SUGE"/>
    <property type="match status" value="1"/>
</dbReference>
<keyword evidence="9" id="KW-0443">Lipid metabolism</keyword>
<comment type="subcellular location">
    <subcellularLocation>
        <location evidence="1">Cell membrane</location>
        <topology evidence="1">Multi-pass membrane protein</topology>
    </subcellularLocation>
</comment>
<dbReference type="RefSeq" id="WP_002717003.1">
    <property type="nucleotide sequence ID" value="NZ_UFSI01000001.1"/>
</dbReference>
<evidence type="ECO:0000256" key="2">
    <source>
        <dbReference type="ARBA" id="ARBA00022475"/>
    </source>
</evidence>
<dbReference type="Pfam" id="PF00892">
    <property type="entry name" value="EamA"/>
    <property type="match status" value="2"/>
</dbReference>
<evidence type="ECO:0000256" key="10">
    <source>
        <dbReference type="ARBA" id="ARBA00023136"/>
    </source>
</evidence>
<dbReference type="InterPro" id="IPR000620">
    <property type="entry name" value="EamA_dom"/>
</dbReference>
<dbReference type="InterPro" id="IPR000390">
    <property type="entry name" value="Small_drug/metabolite_transptr"/>
</dbReference>
<evidence type="ECO:0000256" key="7">
    <source>
        <dbReference type="ARBA" id="ARBA00022985"/>
    </source>
</evidence>
<organism evidence="13 14">
    <name type="scientific">Afipia felis</name>
    <name type="common">Cat scratch disease bacillus</name>
    <dbReference type="NCBI Taxonomy" id="1035"/>
    <lineage>
        <taxon>Bacteria</taxon>
        <taxon>Pseudomonadati</taxon>
        <taxon>Pseudomonadota</taxon>
        <taxon>Alphaproteobacteria</taxon>
        <taxon>Hyphomicrobiales</taxon>
        <taxon>Nitrobacteraceae</taxon>
        <taxon>Afipia</taxon>
    </lineage>
</organism>
<protein>
    <submittedName>
        <fullName evidence="13">Phosphonate utilization associated putative membrane protein</fullName>
    </submittedName>
</protein>
<evidence type="ECO:0000256" key="4">
    <source>
        <dbReference type="ARBA" id="ARBA00022519"/>
    </source>
</evidence>
<gene>
    <name evidence="13" type="ORF">NCTC12722_03402</name>
</gene>
<feature type="transmembrane region" description="Helical" evidence="11">
    <location>
        <begin position="6"/>
        <end position="23"/>
    </location>
</feature>
<keyword evidence="8 11" id="KW-1133">Transmembrane helix</keyword>
<dbReference type="GO" id="GO:0005886">
    <property type="term" value="C:plasma membrane"/>
    <property type="evidence" value="ECO:0007669"/>
    <property type="project" value="UniProtKB-SubCell"/>
</dbReference>
<keyword evidence="10 11" id="KW-0472">Membrane</keyword>
<evidence type="ECO:0000313" key="14">
    <source>
        <dbReference type="Proteomes" id="UP000254343"/>
    </source>
</evidence>
<dbReference type="GO" id="GO:0009245">
    <property type="term" value="P:lipid A biosynthetic process"/>
    <property type="evidence" value="ECO:0007669"/>
    <property type="project" value="UniProtKB-KW"/>
</dbReference>